<evidence type="ECO:0000256" key="1">
    <source>
        <dbReference type="SAM" id="MobiDB-lite"/>
    </source>
</evidence>
<dbReference type="AlphaFoldDB" id="A0A7N0RI17"/>
<protein>
    <submittedName>
        <fullName evidence="2">Uncharacterized protein</fullName>
    </submittedName>
</protein>
<dbReference type="Proteomes" id="UP000594263">
    <property type="component" value="Unplaced"/>
</dbReference>
<dbReference type="Gramene" id="Kaladp0011s0730.1.v1.1">
    <property type="protein sequence ID" value="Kaladp0011s0730.1.v1.1"/>
    <property type="gene ID" value="Kaladp0011s0730.v1.1"/>
</dbReference>
<organism evidence="2 3">
    <name type="scientific">Kalanchoe fedtschenkoi</name>
    <name type="common">Lavender scallops</name>
    <name type="synonym">South American air plant</name>
    <dbReference type="NCBI Taxonomy" id="63787"/>
    <lineage>
        <taxon>Eukaryota</taxon>
        <taxon>Viridiplantae</taxon>
        <taxon>Streptophyta</taxon>
        <taxon>Embryophyta</taxon>
        <taxon>Tracheophyta</taxon>
        <taxon>Spermatophyta</taxon>
        <taxon>Magnoliopsida</taxon>
        <taxon>eudicotyledons</taxon>
        <taxon>Gunneridae</taxon>
        <taxon>Pentapetalae</taxon>
        <taxon>Saxifragales</taxon>
        <taxon>Crassulaceae</taxon>
        <taxon>Kalanchoe</taxon>
    </lineage>
</organism>
<accession>A0A7N0RI17</accession>
<sequence length="218" mass="24566">MMNAEKMAASALCRLVLTDRRFKAFEILQTITSKVFNYNNQSDSVYITLFLYYKYIIGLYYKDRKGTRLIPANVIGMEFLDLSKKNPGREGRKSPNPKGREERGTRGQRRSQVAATQTQGCKGFVAARFRSVDFNLGLGIEFLFRKGRACRQSTKGTSFSVHGDRAKCSAVHLIPCLGKLRVCIVKFFKNKSSGSSDWLGCTSSDTVHQQSVHKTKLI</sequence>
<name>A0A7N0RI17_KALFE</name>
<proteinExistence type="predicted"/>
<dbReference type="EnsemblPlants" id="Kaladp0011s0730.1.v1.1">
    <property type="protein sequence ID" value="Kaladp0011s0730.1.v1.1"/>
    <property type="gene ID" value="Kaladp0011s0730.v1.1"/>
</dbReference>
<evidence type="ECO:0000313" key="2">
    <source>
        <dbReference type="EnsemblPlants" id="Kaladp0011s0730.1.v1.1"/>
    </source>
</evidence>
<evidence type="ECO:0000313" key="3">
    <source>
        <dbReference type="Proteomes" id="UP000594263"/>
    </source>
</evidence>
<feature type="compositionally biased region" description="Basic and acidic residues" evidence="1">
    <location>
        <begin position="85"/>
        <end position="105"/>
    </location>
</feature>
<keyword evidence="3" id="KW-1185">Reference proteome</keyword>
<feature type="region of interest" description="Disordered" evidence="1">
    <location>
        <begin position="85"/>
        <end position="116"/>
    </location>
</feature>
<reference evidence="2" key="1">
    <citation type="submission" date="2021-01" db="UniProtKB">
        <authorList>
            <consortium name="EnsemblPlants"/>
        </authorList>
    </citation>
    <scope>IDENTIFICATION</scope>
</reference>